<organism evidence="1 2">
    <name type="scientific">Pseudoloma neurophilia</name>
    <dbReference type="NCBI Taxonomy" id="146866"/>
    <lineage>
        <taxon>Eukaryota</taxon>
        <taxon>Fungi</taxon>
        <taxon>Fungi incertae sedis</taxon>
        <taxon>Microsporidia</taxon>
        <taxon>Pseudoloma</taxon>
    </lineage>
</organism>
<keyword evidence="2" id="KW-1185">Reference proteome</keyword>
<proteinExistence type="predicted"/>
<name>A0A0R0M1I4_9MICR</name>
<evidence type="ECO:0000313" key="2">
    <source>
        <dbReference type="Proteomes" id="UP000051530"/>
    </source>
</evidence>
<evidence type="ECO:0000313" key="1">
    <source>
        <dbReference type="EMBL" id="KRH93279.1"/>
    </source>
</evidence>
<dbReference type="VEuPathDB" id="MicrosporidiaDB:M153_11750002828"/>
<reference evidence="1 2" key="1">
    <citation type="submission" date="2015-07" db="EMBL/GenBank/DDBJ databases">
        <title>The genome of Pseudoloma neurophilia, a relevant intracellular parasite of the zebrafish.</title>
        <authorList>
            <person name="Ndikumana S."/>
            <person name="Pelin A."/>
            <person name="Sanders J."/>
            <person name="Corradi N."/>
        </authorList>
    </citation>
    <scope>NUCLEOTIDE SEQUENCE [LARGE SCALE GENOMIC DNA]</scope>
    <source>
        <strain evidence="1 2">MK1</strain>
    </source>
</reference>
<comment type="caution">
    <text evidence="1">The sequence shown here is derived from an EMBL/GenBank/DDBJ whole genome shotgun (WGS) entry which is preliminary data.</text>
</comment>
<protein>
    <submittedName>
        <fullName evidence="1">Uncharacterized protein</fullName>
    </submittedName>
</protein>
<dbReference type="EMBL" id="LGUB01000403">
    <property type="protein sequence ID" value="KRH93279.1"/>
    <property type="molecule type" value="Genomic_DNA"/>
</dbReference>
<gene>
    <name evidence="1" type="ORF">M153_11750002828</name>
</gene>
<accession>A0A0R0M1I4</accession>
<dbReference type="AlphaFoldDB" id="A0A0R0M1I4"/>
<sequence length="47" mass="5948">MNILLSDLRTFKKLIYEQKYLDHFLQISIRKVNHFTLRIFQMFFSFY</sequence>
<dbReference type="Proteomes" id="UP000051530">
    <property type="component" value="Unassembled WGS sequence"/>
</dbReference>